<accession>A0AAE1DK65</accession>
<evidence type="ECO:0000313" key="2">
    <source>
        <dbReference type="Proteomes" id="UP001283361"/>
    </source>
</evidence>
<dbReference type="EMBL" id="JAWDGP010003521">
    <property type="protein sequence ID" value="KAK3773641.1"/>
    <property type="molecule type" value="Genomic_DNA"/>
</dbReference>
<gene>
    <name evidence="1" type="ORF">RRG08_000342</name>
</gene>
<comment type="caution">
    <text evidence="1">The sequence shown here is derived from an EMBL/GenBank/DDBJ whole genome shotgun (WGS) entry which is preliminary data.</text>
</comment>
<sequence length="89" mass="10058">MAKTGPRCPVGSQARHAKNQATGIFNLLQQNICGISNKKWRYPCYYSTGKKTEEIYESTKLSVLQDANTMTTLIHRAHLTLSRMDLTLI</sequence>
<dbReference type="AlphaFoldDB" id="A0AAE1DK65"/>
<reference evidence="1" key="1">
    <citation type="journal article" date="2023" name="G3 (Bethesda)">
        <title>A reference genome for the long-term kleptoplast-retaining sea slug Elysia crispata morphotype clarki.</title>
        <authorList>
            <person name="Eastman K.E."/>
            <person name="Pendleton A.L."/>
            <person name="Shaikh M.A."/>
            <person name="Suttiyut T."/>
            <person name="Ogas R."/>
            <person name="Tomko P."/>
            <person name="Gavelis G."/>
            <person name="Widhalm J.R."/>
            <person name="Wisecaver J.H."/>
        </authorList>
    </citation>
    <scope>NUCLEOTIDE SEQUENCE</scope>
    <source>
        <strain evidence="1">ECLA1</strain>
    </source>
</reference>
<dbReference type="Proteomes" id="UP001283361">
    <property type="component" value="Unassembled WGS sequence"/>
</dbReference>
<proteinExistence type="predicted"/>
<organism evidence="1 2">
    <name type="scientific">Elysia crispata</name>
    <name type="common">lettuce slug</name>
    <dbReference type="NCBI Taxonomy" id="231223"/>
    <lineage>
        <taxon>Eukaryota</taxon>
        <taxon>Metazoa</taxon>
        <taxon>Spiralia</taxon>
        <taxon>Lophotrochozoa</taxon>
        <taxon>Mollusca</taxon>
        <taxon>Gastropoda</taxon>
        <taxon>Heterobranchia</taxon>
        <taxon>Euthyneura</taxon>
        <taxon>Panpulmonata</taxon>
        <taxon>Sacoglossa</taxon>
        <taxon>Placobranchoidea</taxon>
        <taxon>Plakobranchidae</taxon>
        <taxon>Elysia</taxon>
    </lineage>
</organism>
<name>A0AAE1DK65_9GAST</name>
<evidence type="ECO:0000313" key="1">
    <source>
        <dbReference type="EMBL" id="KAK3773641.1"/>
    </source>
</evidence>
<protein>
    <submittedName>
        <fullName evidence="1">Uncharacterized protein</fullName>
    </submittedName>
</protein>
<keyword evidence="2" id="KW-1185">Reference proteome</keyword>